<keyword evidence="5" id="KW-1185">Reference proteome</keyword>
<dbReference type="Proteomes" id="UP001151002">
    <property type="component" value="Unassembled WGS sequence"/>
</dbReference>
<organism evidence="4 5">
    <name type="scientific">Paractinoplanes pyxinae</name>
    <dbReference type="NCBI Taxonomy" id="2997416"/>
    <lineage>
        <taxon>Bacteria</taxon>
        <taxon>Bacillati</taxon>
        <taxon>Actinomycetota</taxon>
        <taxon>Actinomycetes</taxon>
        <taxon>Micromonosporales</taxon>
        <taxon>Micromonosporaceae</taxon>
        <taxon>Paractinoplanes</taxon>
    </lineage>
</organism>
<feature type="region of interest" description="Disordered" evidence="1">
    <location>
        <begin position="21"/>
        <end position="42"/>
    </location>
</feature>
<feature type="chain" id="PRO_5046940660" evidence="2">
    <location>
        <begin position="30"/>
        <end position="236"/>
    </location>
</feature>
<evidence type="ECO:0000256" key="1">
    <source>
        <dbReference type="SAM" id="MobiDB-lite"/>
    </source>
</evidence>
<feature type="compositionally biased region" description="Low complexity" evidence="1">
    <location>
        <begin position="21"/>
        <end position="35"/>
    </location>
</feature>
<dbReference type="PANTHER" id="PTHR43559">
    <property type="entry name" value="HYDROLASE YCAC-RELATED"/>
    <property type="match status" value="1"/>
</dbReference>
<evidence type="ECO:0000313" key="5">
    <source>
        <dbReference type="Proteomes" id="UP001151002"/>
    </source>
</evidence>
<dbReference type="SUPFAM" id="SSF52499">
    <property type="entry name" value="Isochorismatase-like hydrolases"/>
    <property type="match status" value="1"/>
</dbReference>
<name>A0ABT4B4M5_9ACTN</name>
<evidence type="ECO:0000259" key="3">
    <source>
        <dbReference type="Pfam" id="PF00857"/>
    </source>
</evidence>
<dbReference type="RefSeq" id="WP_267565824.1">
    <property type="nucleotide sequence ID" value="NZ_JAPNTZ010000009.1"/>
</dbReference>
<dbReference type="PANTHER" id="PTHR43559:SF1">
    <property type="entry name" value="HYDROLASE"/>
    <property type="match status" value="1"/>
</dbReference>
<dbReference type="PROSITE" id="PS51318">
    <property type="entry name" value="TAT"/>
    <property type="match status" value="1"/>
</dbReference>
<evidence type="ECO:0000313" key="4">
    <source>
        <dbReference type="EMBL" id="MCY1141441.1"/>
    </source>
</evidence>
<feature type="signal peptide" evidence="2">
    <location>
        <begin position="1"/>
        <end position="29"/>
    </location>
</feature>
<proteinExistence type="predicted"/>
<dbReference type="InterPro" id="IPR036380">
    <property type="entry name" value="Isochorismatase-like_sf"/>
</dbReference>
<dbReference type="Pfam" id="PF00857">
    <property type="entry name" value="Isochorismatase"/>
    <property type="match status" value="1"/>
</dbReference>
<gene>
    <name evidence="4" type="ORF">OWR29_25880</name>
</gene>
<dbReference type="Gene3D" id="3.40.50.850">
    <property type="entry name" value="Isochorismatase-like"/>
    <property type="match status" value="1"/>
</dbReference>
<sequence length="236" mass="25674">MSKLTRRHALQAAGAAGITAATTAAPAHATEPAGTRSRSNPLFSPENSALVLIDYQPEMLSTVTSMDTKLLELNVRALARSARLLNVPTVLTTVGVKAGVNHPTIASLRQEVPDLVEYDRMTMNTWEDPAVHRVIKQTGRHNLVFAALYTEICLAYPVVNAQADGYRTMFAADAVGGMSPVAHDIAIKRMIQAGAIPNTWLAVVTEWVRSWDSKYADTGREIGAWYVAELGKLHLR</sequence>
<reference evidence="4" key="1">
    <citation type="submission" date="2022-11" db="EMBL/GenBank/DDBJ databases">
        <authorList>
            <person name="Somphong A."/>
            <person name="Phongsopitanun W."/>
        </authorList>
    </citation>
    <scope>NUCLEOTIDE SEQUENCE</scope>
    <source>
        <strain evidence="4">Pm04-4</strain>
    </source>
</reference>
<dbReference type="InterPro" id="IPR053152">
    <property type="entry name" value="Hydrolase_YcaC-like"/>
</dbReference>
<comment type="caution">
    <text evidence="4">The sequence shown here is derived from an EMBL/GenBank/DDBJ whole genome shotgun (WGS) entry which is preliminary data.</text>
</comment>
<protein>
    <submittedName>
        <fullName evidence="4">Isochorismatase family protein</fullName>
    </submittedName>
</protein>
<feature type="domain" description="Isochorismatase-like" evidence="3">
    <location>
        <begin position="48"/>
        <end position="199"/>
    </location>
</feature>
<dbReference type="EMBL" id="JAPNTZ010000009">
    <property type="protein sequence ID" value="MCY1141441.1"/>
    <property type="molecule type" value="Genomic_DNA"/>
</dbReference>
<accession>A0ABT4B4M5</accession>
<dbReference type="InterPro" id="IPR006311">
    <property type="entry name" value="TAT_signal"/>
</dbReference>
<keyword evidence="2" id="KW-0732">Signal</keyword>
<dbReference type="InterPro" id="IPR000868">
    <property type="entry name" value="Isochorismatase-like_dom"/>
</dbReference>
<evidence type="ECO:0000256" key="2">
    <source>
        <dbReference type="SAM" id="SignalP"/>
    </source>
</evidence>